<dbReference type="RefSeq" id="WP_074838095.1">
    <property type="nucleotide sequence ID" value="NZ_FNYY01000017.1"/>
</dbReference>
<proteinExistence type="predicted"/>
<gene>
    <name evidence="3" type="ORF">SAMN04487940_11710</name>
</gene>
<feature type="domain" description="Putative regulatory protein FmdB zinc ribbon" evidence="2">
    <location>
        <begin position="1"/>
        <end position="41"/>
    </location>
</feature>
<evidence type="ECO:0000256" key="1">
    <source>
        <dbReference type="SAM" id="MobiDB-lite"/>
    </source>
</evidence>
<evidence type="ECO:0000313" key="4">
    <source>
        <dbReference type="Proteomes" id="UP000182932"/>
    </source>
</evidence>
<protein>
    <submittedName>
        <fullName evidence="3">Regulatory protein, FmdB family</fullName>
    </submittedName>
</protein>
<evidence type="ECO:0000259" key="2">
    <source>
        <dbReference type="SMART" id="SM00834"/>
    </source>
</evidence>
<reference evidence="3 4" key="1">
    <citation type="submission" date="2016-10" db="EMBL/GenBank/DDBJ databases">
        <authorList>
            <person name="Varghese N."/>
            <person name="Submissions S."/>
        </authorList>
    </citation>
    <scope>NUCLEOTIDE SEQUENCE [LARGE SCALE GENOMIC DNA]</scope>
    <source>
        <strain evidence="3 4">FF3</strain>
    </source>
</reference>
<organism evidence="3 4">
    <name type="scientific">Marinovum algicola</name>
    <dbReference type="NCBI Taxonomy" id="42444"/>
    <lineage>
        <taxon>Bacteria</taxon>
        <taxon>Pseudomonadati</taxon>
        <taxon>Pseudomonadota</taxon>
        <taxon>Alphaproteobacteria</taxon>
        <taxon>Rhodobacterales</taxon>
        <taxon>Roseobacteraceae</taxon>
        <taxon>Marinovum</taxon>
    </lineage>
</organism>
<comment type="caution">
    <text evidence="3">The sequence shown here is derived from an EMBL/GenBank/DDBJ whole genome shotgun (WGS) entry which is preliminary data.</text>
</comment>
<sequence>MPYYDYLCDTCGPFTEQTGMANFDQPCDCPDCGASAPRALLRAPILANMDASRRTAFATNERAAHAPKSTRSHGPGCGCCSGRKKPSRTLHRPDGAKSFPSARPWMISH</sequence>
<keyword evidence="4" id="KW-1185">Reference proteome</keyword>
<dbReference type="NCBIfam" id="TIGR02605">
    <property type="entry name" value="CxxC_CxxC_SSSS"/>
    <property type="match status" value="1"/>
</dbReference>
<accession>A0A975ZQ08</accession>
<name>A0A975ZQ08_9RHOB</name>
<dbReference type="AlphaFoldDB" id="A0A975ZQ08"/>
<dbReference type="GeneID" id="80820040"/>
<dbReference type="InterPro" id="IPR013429">
    <property type="entry name" value="Regulatory_FmdB_Zinc_ribbon"/>
</dbReference>
<dbReference type="EMBL" id="FNYY01000017">
    <property type="protein sequence ID" value="SEJ99481.1"/>
    <property type="molecule type" value="Genomic_DNA"/>
</dbReference>
<dbReference type="SMART" id="SM00834">
    <property type="entry name" value="CxxC_CXXC_SSSS"/>
    <property type="match status" value="1"/>
</dbReference>
<evidence type="ECO:0000313" key="3">
    <source>
        <dbReference type="EMBL" id="SEJ99481.1"/>
    </source>
</evidence>
<dbReference type="Proteomes" id="UP000182932">
    <property type="component" value="Unassembled WGS sequence"/>
</dbReference>
<feature type="region of interest" description="Disordered" evidence="1">
    <location>
        <begin position="61"/>
        <end position="109"/>
    </location>
</feature>